<dbReference type="RefSeq" id="WP_179768709.1">
    <property type="nucleotide sequence ID" value="NZ_JACCFO010000001.1"/>
</dbReference>
<dbReference type="EMBL" id="JACCFO010000001">
    <property type="protein sequence ID" value="NYI97341.1"/>
    <property type="molecule type" value="Genomic_DNA"/>
</dbReference>
<dbReference type="Proteomes" id="UP000575985">
    <property type="component" value="Unassembled WGS sequence"/>
</dbReference>
<evidence type="ECO:0000313" key="3">
    <source>
        <dbReference type="Proteomes" id="UP000575985"/>
    </source>
</evidence>
<feature type="compositionally biased region" description="Low complexity" evidence="1">
    <location>
        <begin position="172"/>
        <end position="182"/>
    </location>
</feature>
<feature type="compositionally biased region" description="Basic and acidic residues" evidence="1">
    <location>
        <begin position="137"/>
        <end position="163"/>
    </location>
</feature>
<name>A0A853BS65_9ACTN</name>
<evidence type="ECO:0000256" key="1">
    <source>
        <dbReference type="SAM" id="MobiDB-lite"/>
    </source>
</evidence>
<feature type="compositionally biased region" description="Basic and acidic residues" evidence="1">
    <location>
        <begin position="219"/>
        <end position="229"/>
    </location>
</feature>
<gene>
    <name evidence="2" type="ORF">HNR12_003618</name>
</gene>
<proteinExistence type="predicted"/>
<reference evidence="2 3" key="1">
    <citation type="submission" date="2020-07" db="EMBL/GenBank/DDBJ databases">
        <title>Sequencing the genomes of 1000 actinobacteria strains.</title>
        <authorList>
            <person name="Klenk H.-P."/>
        </authorList>
    </citation>
    <scope>NUCLEOTIDE SEQUENCE [LARGE SCALE GENOMIC DNA]</scope>
    <source>
        <strain evidence="2 3">DSM 45927</strain>
    </source>
</reference>
<feature type="region of interest" description="Disordered" evidence="1">
    <location>
        <begin position="121"/>
        <end position="259"/>
    </location>
</feature>
<evidence type="ECO:0000313" key="2">
    <source>
        <dbReference type="EMBL" id="NYI97341.1"/>
    </source>
</evidence>
<keyword evidence="3" id="KW-1185">Reference proteome</keyword>
<dbReference type="AlphaFoldDB" id="A0A853BS65"/>
<organism evidence="2 3">
    <name type="scientific">Streptomonospora nanhaiensis</name>
    <dbReference type="NCBI Taxonomy" id="1323731"/>
    <lineage>
        <taxon>Bacteria</taxon>
        <taxon>Bacillati</taxon>
        <taxon>Actinomycetota</taxon>
        <taxon>Actinomycetes</taxon>
        <taxon>Streptosporangiales</taxon>
        <taxon>Nocardiopsidaceae</taxon>
        <taxon>Streptomonospora</taxon>
    </lineage>
</organism>
<accession>A0A853BS65</accession>
<sequence length="259" mass="28495">MTESDGIDEAVTAELSRALPRAEMVGRGISRALVRVAELWERRIDAAWRREARDRYRQAWEQAQERLAVVSDPDWWREASPARIADAYETAVSWRHSEPEAARAVRDIREEVLRRYGLDLDTAAPGDAAGTLTGPEGRPDARREADVAEAGKEADADGERDGDAGPEEPPEVSEGPEPSETPQPSQASERPEPADHDSPEHRDRRAAAMEEAGIEPDLVDAHNRVDRMNAHPPTAAVRPGNGTTPPRGHGHQAQPAMER</sequence>
<comment type="caution">
    <text evidence="2">The sequence shown here is derived from an EMBL/GenBank/DDBJ whole genome shotgun (WGS) entry which is preliminary data.</text>
</comment>
<feature type="compositionally biased region" description="Basic and acidic residues" evidence="1">
    <location>
        <begin position="189"/>
        <end position="208"/>
    </location>
</feature>
<protein>
    <submittedName>
        <fullName evidence="2">Uncharacterized protein</fullName>
    </submittedName>
</protein>